<keyword evidence="5" id="KW-0808">Transferase</keyword>
<dbReference type="EMBL" id="JACXIZ010000066">
    <property type="protein sequence ID" value="MBD2848429.1"/>
    <property type="molecule type" value="Genomic_DNA"/>
</dbReference>
<dbReference type="SMART" id="SM00387">
    <property type="entry name" value="HATPase_c"/>
    <property type="match status" value="1"/>
</dbReference>
<dbReference type="PRINTS" id="PR00344">
    <property type="entry name" value="BCTRLSENSOR"/>
</dbReference>
<feature type="domain" description="Histidine kinase" evidence="12">
    <location>
        <begin position="460"/>
        <end position="686"/>
    </location>
</feature>
<comment type="subcellular location">
    <subcellularLocation>
        <location evidence="2">Cell membrane</location>
        <topology evidence="2">Multi-pass membrane protein</topology>
    </subcellularLocation>
</comment>
<dbReference type="PANTHER" id="PTHR43711:SF31">
    <property type="entry name" value="HISTIDINE KINASE"/>
    <property type="match status" value="1"/>
</dbReference>
<dbReference type="InterPro" id="IPR008979">
    <property type="entry name" value="Galactose-bd-like_sf"/>
</dbReference>
<proteinExistence type="predicted"/>
<dbReference type="SUPFAM" id="SSF49785">
    <property type="entry name" value="Galactose-binding domain-like"/>
    <property type="match status" value="1"/>
</dbReference>
<dbReference type="AlphaFoldDB" id="A0A927GU10"/>
<dbReference type="Gene3D" id="1.10.287.130">
    <property type="match status" value="1"/>
</dbReference>
<keyword evidence="7 13" id="KW-0418">Kinase</keyword>
<evidence type="ECO:0000313" key="14">
    <source>
        <dbReference type="Proteomes" id="UP000621560"/>
    </source>
</evidence>
<dbReference type="Pfam" id="PF07695">
    <property type="entry name" value="7TMR-DISM_7TM"/>
    <property type="match status" value="1"/>
</dbReference>
<evidence type="ECO:0000256" key="10">
    <source>
        <dbReference type="SAM" id="Phobius"/>
    </source>
</evidence>
<dbReference type="GO" id="GO:0000155">
    <property type="term" value="F:phosphorelay sensor kinase activity"/>
    <property type="evidence" value="ECO:0007669"/>
    <property type="project" value="InterPro"/>
</dbReference>
<keyword evidence="8" id="KW-0067">ATP-binding</keyword>
<feature type="transmembrane region" description="Helical" evidence="10">
    <location>
        <begin position="206"/>
        <end position="228"/>
    </location>
</feature>
<reference evidence="13" key="1">
    <citation type="submission" date="2020-09" db="EMBL/GenBank/DDBJ databases">
        <title>A novel bacterium of genus Paenibacillus, isolated from South China Sea.</title>
        <authorList>
            <person name="Huang H."/>
            <person name="Mo K."/>
            <person name="Hu Y."/>
        </authorList>
    </citation>
    <scope>NUCLEOTIDE SEQUENCE</scope>
    <source>
        <strain evidence="13">IB182496</strain>
    </source>
</reference>
<dbReference type="InterPro" id="IPR004358">
    <property type="entry name" value="Sig_transdc_His_kin-like_C"/>
</dbReference>
<dbReference type="CDD" id="cd00082">
    <property type="entry name" value="HisKA"/>
    <property type="match status" value="1"/>
</dbReference>
<evidence type="ECO:0000256" key="8">
    <source>
        <dbReference type="ARBA" id="ARBA00022840"/>
    </source>
</evidence>
<dbReference type="PROSITE" id="PS50109">
    <property type="entry name" value="HIS_KIN"/>
    <property type="match status" value="1"/>
</dbReference>
<accession>A0A927GU10</accession>
<evidence type="ECO:0000256" key="1">
    <source>
        <dbReference type="ARBA" id="ARBA00000085"/>
    </source>
</evidence>
<dbReference type="SMART" id="SM00388">
    <property type="entry name" value="HisKA"/>
    <property type="match status" value="1"/>
</dbReference>
<dbReference type="InterPro" id="IPR011623">
    <property type="entry name" value="7TMR_DISM_rcpt_extracell_dom1"/>
</dbReference>
<dbReference type="Pfam" id="PF00512">
    <property type="entry name" value="HisKA"/>
    <property type="match status" value="1"/>
</dbReference>
<feature type="transmembrane region" description="Helical" evidence="10">
    <location>
        <begin position="392"/>
        <end position="409"/>
    </location>
</feature>
<keyword evidence="11" id="KW-0732">Signal</keyword>
<evidence type="ECO:0000256" key="3">
    <source>
        <dbReference type="ARBA" id="ARBA00012438"/>
    </source>
</evidence>
<dbReference type="GO" id="GO:0005886">
    <property type="term" value="C:plasma membrane"/>
    <property type="evidence" value="ECO:0007669"/>
    <property type="project" value="UniProtKB-SubCell"/>
</dbReference>
<keyword evidence="10" id="KW-1133">Transmembrane helix</keyword>
<feature type="chain" id="PRO_5037665252" description="histidine kinase" evidence="11">
    <location>
        <begin position="26"/>
        <end position="696"/>
    </location>
</feature>
<evidence type="ECO:0000256" key="7">
    <source>
        <dbReference type="ARBA" id="ARBA00022777"/>
    </source>
</evidence>
<comment type="catalytic activity">
    <reaction evidence="1">
        <text>ATP + protein L-histidine = ADP + protein N-phospho-L-histidine.</text>
        <dbReference type="EC" id="2.7.13.3"/>
    </reaction>
</comment>
<protein>
    <recommendedName>
        <fullName evidence="3">histidine kinase</fullName>
        <ecNumber evidence="3">2.7.13.3</ecNumber>
    </recommendedName>
</protein>
<evidence type="ECO:0000256" key="2">
    <source>
        <dbReference type="ARBA" id="ARBA00004651"/>
    </source>
</evidence>
<comment type="caution">
    <text evidence="13">The sequence shown here is derived from an EMBL/GenBank/DDBJ whole genome shotgun (WGS) entry which is preliminary data.</text>
</comment>
<dbReference type="EC" id="2.7.13.3" evidence="3"/>
<keyword evidence="10" id="KW-0472">Membrane</keyword>
<feature type="signal peptide" evidence="11">
    <location>
        <begin position="1"/>
        <end position="25"/>
    </location>
</feature>
<dbReference type="InterPro" id="IPR003594">
    <property type="entry name" value="HATPase_dom"/>
</dbReference>
<feature type="transmembrane region" description="Helical" evidence="10">
    <location>
        <begin position="359"/>
        <end position="380"/>
    </location>
</feature>
<evidence type="ECO:0000313" key="13">
    <source>
        <dbReference type="EMBL" id="MBD2848429.1"/>
    </source>
</evidence>
<organism evidence="13 14">
    <name type="scientific">Paenibacillus sabuli</name>
    <dbReference type="NCBI Taxonomy" id="2772509"/>
    <lineage>
        <taxon>Bacteria</taxon>
        <taxon>Bacillati</taxon>
        <taxon>Bacillota</taxon>
        <taxon>Bacilli</taxon>
        <taxon>Bacillales</taxon>
        <taxon>Paenibacillaceae</taxon>
        <taxon>Paenibacillus</taxon>
    </lineage>
</organism>
<evidence type="ECO:0000256" key="9">
    <source>
        <dbReference type="ARBA" id="ARBA00023012"/>
    </source>
</evidence>
<dbReference type="Gene3D" id="3.30.565.10">
    <property type="entry name" value="Histidine kinase-like ATPase, C-terminal domain"/>
    <property type="match status" value="1"/>
</dbReference>
<feature type="transmembrane region" description="Helical" evidence="10">
    <location>
        <begin position="328"/>
        <end position="347"/>
    </location>
</feature>
<dbReference type="InterPro" id="IPR036097">
    <property type="entry name" value="HisK_dim/P_sf"/>
</dbReference>
<keyword evidence="14" id="KW-1185">Reference proteome</keyword>
<feature type="transmembrane region" description="Helical" evidence="10">
    <location>
        <begin position="235"/>
        <end position="257"/>
    </location>
</feature>
<keyword evidence="9" id="KW-0902">Two-component regulatory system</keyword>
<evidence type="ECO:0000256" key="4">
    <source>
        <dbReference type="ARBA" id="ARBA00022553"/>
    </source>
</evidence>
<dbReference type="InterPro" id="IPR005467">
    <property type="entry name" value="His_kinase_dom"/>
</dbReference>
<keyword evidence="6" id="KW-0547">Nucleotide-binding</keyword>
<dbReference type="Gene3D" id="2.60.120.260">
    <property type="entry name" value="Galactose-binding domain-like"/>
    <property type="match status" value="1"/>
</dbReference>
<dbReference type="RefSeq" id="WP_190921528.1">
    <property type="nucleotide sequence ID" value="NZ_JACXIZ010000066.1"/>
</dbReference>
<dbReference type="InterPro" id="IPR050736">
    <property type="entry name" value="Sensor_HK_Regulatory"/>
</dbReference>
<dbReference type="SUPFAM" id="SSF47384">
    <property type="entry name" value="Homodimeric domain of signal transducing histidine kinase"/>
    <property type="match status" value="1"/>
</dbReference>
<keyword evidence="4" id="KW-0597">Phosphoprotein</keyword>
<evidence type="ECO:0000256" key="11">
    <source>
        <dbReference type="SAM" id="SignalP"/>
    </source>
</evidence>
<feature type="transmembrane region" description="Helical" evidence="10">
    <location>
        <begin position="269"/>
        <end position="289"/>
    </location>
</feature>
<evidence type="ECO:0000256" key="5">
    <source>
        <dbReference type="ARBA" id="ARBA00022679"/>
    </source>
</evidence>
<dbReference type="InterPro" id="IPR036890">
    <property type="entry name" value="HATPase_C_sf"/>
</dbReference>
<sequence>MRKRAIVFLAGYWMFLLWAVPCAFAKATPDEVKAVQGVLDLRGASSAQLQRIALDGEWAFDWRQFISPADMDAAANDAKAFIQVPSSWDGLAESGASDYGYATYRLRILLPQSEVGKSRALYIPAIGSAFRIWIDGEHKGGEGVIGQSRTAESPNIRTSLIPFEVKRPVVDIVMHVSNFAFREAGIYEAVGYGDAEGMLAVASRAMLYDALIIGAFMAMGLYYLVIFLTRNRERLALYLGIVFLAFAARTFFMDTYLAEMFFKSRDWEYLVKCEYLAELVAFLFLIIFVKRMYPQESVQSMLKLTYAVTAALAGYILLFPAYVYTDTMLLQSVAKAVLLVFFVYYVGIKAALRRREGSWINLAAMVLFFIALINDSLYWANLLPTVELLGPAGIFFLLTQAAIVSYRYSQLARRNAALRLALKEMNAGLEHKVAERTYLLREKNRELQQFRENRSTMLVNIAHDLGTPLIGMQTHLSLMEMGKITSDRKDLIRQMLDKFEYIQRLIHDLYELAKLESPVRSFRFEWMAARQWLEPALQQLRTELQREAFELHVDRLDTRQEAEDGLWIHADRYRLMQVLQNYCENAVKFSRDRSNVIAVRASIQQNKESGGRELIVEVQDNGIGMDAAELEQAFRRFYKKREGYEQGSGLGLAIVKEIVEMHGGRVGARSDSGRGSTFYFAIPAYATPDALPDWKQ</sequence>
<dbReference type="SUPFAM" id="SSF55874">
    <property type="entry name" value="ATPase domain of HSP90 chaperone/DNA topoisomerase II/histidine kinase"/>
    <property type="match status" value="1"/>
</dbReference>
<evidence type="ECO:0000259" key="12">
    <source>
        <dbReference type="PROSITE" id="PS50109"/>
    </source>
</evidence>
<gene>
    <name evidence="13" type="ORF">IDH44_24875</name>
</gene>
<dbReference type="PANTHER" id="PTHR43711">
    <property type="entry name" value="TWO-COMPONENT HISTIDINE KINASE"/>
    <property type="match status" value="1"/>
</dbReference>
<evidence type="ECO:0000256" key="6">
    <source>
        <dbReference type="ARBA" id="ARBA00022741"/>
    </source>
</evidence>
<dbReference type="InterPro" id="IPR003661">
    <property type="entry name" value="HisK_dim/P_dom"/>
</dbReference>
<dbReference type="GO" id="GO:0005524">
    <property type="term" value="F:ATP binding"/>
    <property type="evidence" value="ECO:0007669"/>
    <property type="project" value="UniProtKB-KW"/>
</dbReference>
<dbReference type="Proteomes" id="UP000621560">
    <property type="component" value="Unassembled WGS sequence"/>
</dbReference>
<dbReference type="FunFam" id="3.30.565.10:FF:000006">
    <property type="entry name" value="Sensor histidine kinase WalK"/>
    <property type="match status" value="1"/>
</dbReference>
<dbReference type="Pfam" id="PF02518">
    <property type="entry name" value="HATPase_c"/>
    <property type="match status" value="1"/>
</dbReference>
<keyword evidence="10" id="KW-0812">Transmembrane</keyword>
<name>A0A927GU10_9BACL</name>
<feature type="transmembrane region" description="Helical" evidence="10">
    <location>
        <begin position="301"/>
        <end position="322"/>
    </location>
</feature>
<dbReference type="CDD" id="cd00075">
    <property type="entry name" value="HATPase"/>
    <property type="match status" value="1"/>
</dbReference>